<gene>
    <name evidence="2" type="ORF">B1H58_06665</name>
</gene>
<evidence type="ECO:0000313" key="2">
    <source>
        <dbReference type="EMBL" id="ARJ41735.1"/>
    </source>
</evidence>
<dbReference type="STRING" id="1891675.B1H58_06665"/>
<organism evidence="2 3">
    <name type="scientific">Pantoea alhagi</name>
    <dbReference type="NCBI Taxonomy" id="1891675"/>
    <lineage>
        <taxon>Bacteria</taxon>
        <taxon>Pseudomonadati</taxon>
        <taxon>Pseudomonadota</taxon>
        <taxon>Gammaproteobacteria</taxon>
        <taxon>Enterobacterales</taxon>
        <taxon>Erwiniaceae</taxon>
        <taxon>Pantoea</taxon>
    </lineage>
</organism>
<dbReference type="SUPFAM" id="SSF53474">
    <property type="entry name" value="alpha/beta-Hydrolases"/>
    <property type="match status" value="1"/>
</dbReference>
<dbReference type="PRINTS" id="PR00111">
    <property type="entry name" value="ABHYDROLASE"/>
</dbReference>
<evidence type="ECO:0000259" key="1">
    <source>
        <dbReference type="Pfam" id="PF00561"/>
    </source>
</evidence>
<name>A0A1W6B3R4_9GAMM</name>
<dbReference type="Proteomes" id="UP000192900">
    <property type="component" value="Chromosome"/>
</dbReference>
<reference evidence="2 3" key="1">
    <citation type="submission" date="2017-02" db="EMBL/GenBank/DDBJ databases">
        <title>Complete genome sequence of the drought resistance-promoting endophyte Pantoea alhagi LTYR-11Z.</title>
        <authorList>
            <person name="Zhang L."/>
        </authorList>
    </citation>
    <scope>NUCLEOTIDE SEQUENCE [LARGE SCALE GENOMIC DNA]</scope>
    <source>
        <strain evidence="2 3">LTYR-11Z</strain>
    </source>
</reference>
<keyword evidence="3" id="KW-1185">Reference proteome</keyword>
<proteinExistence type="predicted"/>
<accession>A0A1W6B3R4</accession>
<dbReference type="InterPro" id="IPR029058">
    <property type="entry name" value="AB_hydrolase_fold"/>
</dbReference>
<dbReference type="GO" id="GO:0016020">
    <property type="term" value="C:membrane"/>
    <property type="evidence" value="ECO:0007669"/>
    <property type="project" value="TreeGrafter"/>
</dbReference>
<dbReference type="EMBL" id="CP019706">
    <property type="protein sequence ID" value="ARJ41735.1"/>
    <property type="molecule type" value="Genomic_DNA"/>
</dbReference>
<dbReference type="KEGG" id="palh:B1H58_06665"/>
<dbReference type="InterPro" id="IPR050266">
    <property type="entry name" value="AB_hydrolase_sf"/>
</dbReference>
<dbReference type="Gene3D" id="3.40.50.1820">
    <property type="entry name" value="alpha/beta hydrolase"/>
    <property type="match status" value="1"/>
</dbReference>
<dbReference type="PANTHER" id="PTHR43798:SF33">
    <property type="entry name" value="HYDROLASE, PUTATIVE (AFU_ORTHOLOGUE AFUA_2G14860)-RELATED"/>
    <property type="match status" value="1"/>
</dbReference>
<dbReference type="AlphaFoldDB" id="A0A1W6B3R4"/>
<dbReference type="PANTHER" id="PTHR43798">
    <property type="entry name" value="MONOACYLGLYCEROL LIPASE"/>
    <property type="match status" value="1"/>
</dbReference>
<feature type="domain" description="AB hydrolase-1" evidence="1">
    <location>
        <begin position="76"/>
        <end position="191"/>
    </location>
</feature>
<evidence type="ECO:0000313" key="3">
    <source>
        <dbReference type="Proteomes" id="UP000192900"/>
    </source>
</evidence>
<dbReference type="Pfam" id="PF00561">
    <property type="entry name" value="Abhydrolase_1"/>
    <property type="match status" value="1"/>
</dbReference>
<sequence>MKRATRRRGPNNRTLLLGMAAAMAGTALFVKQWRKWQQTPPVGIHSHQAGLAGYYQQVGPWRMFTRVTPESRPGLPVVLLHGLVLSGRAMEDLALALGWEYRVLVPDLPGFGGSSLPASQPVLSVDQLAEALWLWMQQNQLSRAIFIGNSMGCQVLAALAVAHPEAVAGLVLQGPTVDRHNRTLLRQIWRDWINGRREAHRSPAALSRIDYAKAGIWRAMSTMRLMMRDRIEQRLPHIKAPTLVVRGSFDVVSPARWVTEMVALLPRGELMTIPQGTHTLHYVYPWSYSRAIRPFIARVQKEQENHE</sequence>
<protein>
    <submittedName>
        <fullName evidence="2">Pimeloyl-ACP methyl ester esterase</fullName>
    </submittedName>
</protein>
<dbReference type="InterPro" id="IPR000073">
    <property type="entry name" value="AB_hydrolase_1"/>
</dbReference>